<reference evidence="2" key="1">
    <citation type="submission" date="2018-05" db="EMBL/GenBank/DDBJ databases">
        <authorList>
            <person name="Lanie J.A."/>
            <person name="Ng W.-L."/>
            <person name="Kazmierczak K.M."/>
            <person name="Andrzejewski T.M."/>
            <person name="Davidsen T.M."/>
            <person name="Wayne K.J."/>
            <person name="Tettelin H."/>
            <person name="Glass J.I."/>
            <person name="Rusch D."/>
            <person name="Podicherti R."/>
            <person name="Tsui H.-C.T."/>
            <person name="Winkler M.E."/>
        </authorList>
    </citation>
    <scope>NUCLEOTIDE SEQUENCE</scope>
</reference>
<dbReference type="CDD" id="cd06121">
    <property type="entry name" value="cupin_YML079wp"/>
    <property type="match status" value="1"/>
</dbReference>
<dbReference type="PANTHER" id="PTHR33387">
    <property type="entry name" value="RMLC-LIKE JELLY ROLL FOLD PROTEIN"/>
    <property type="match status" value="1"/>
</dbReference>
<dbReference type="Gene3D" id="2.60.120.10">
    <property type="entry name" value="Jelly Rolls"/>
    <property type="match status" value="1"/>
</dbReference>
<dbReference type="Pfam" id="PF06172">
    <property type="entry name" value="Cupin_5"/>
    <property type="match status" value="1"/>
</dbReference>
<dbReference type="EMBL" id="UINC01172963">
    <property type="protein sequence ID" value="SVD78307.1"/>
    <property type="molecule type" value="Genomic_DNA"/>
</dbReference>
<evidence type="ECO:0000259" key="1">
    <source>
        <dbReference type="Pfam" id="PF06172"/>
    </source>
</evidence>
<protein>
    <recommendedName>
        <fullName evidence="1">DUF985 domain-containing protein</fullName>
    </recommendedName>
</protein>
<dbReference type="PANTHER" id="PTHR33387:SF3">
    <property type="entry name" value="DUF985 DOMAIN-CONTAINING PROTEIN"/>
    <property type="match status" value="1"/>
</dbReference>
<dbReference type="SUPFAM" id="SSF51182">
    <property type="entry name" value="RmlC-like cupins"/>
    <property type="match status" value="1"/>
</dbReference>
<dbReference type="InterPro" id="IPR009327">
    <property type="entry name" value="Cupin_DUF985"/>
</dbReference>
<feature type="non-terminal residue" evidence="2">
    <location>
        <position position="1"/>
    </location>
</feature>
<name>A0A382Y4P2_9ZZZZ</name>
<gene>
    <name evidence="2" type="ORF">METZ01_LOCUS431161</name>
</gene>
<evidence type="ECO:0000313" key="2">
    <source>
        <dbReference type="EMBL" id="SVD78307.1"/>
    </source>
</evidence>
<dbReference type="InterPro" id="IPR014710">
    <property type="entry name" value="RmlC-like_jellyroll"/>
</dbReference>
<accession>A0A382Y4P2</accession>
<sequence length="176" mass="19543">VSIIPAEAQAIIDQFGMTRIPHEGPWFAPTAKSTEIIEGTAAPRYKGDRYLYSAILAVFTREDFSAMHKLLTDEMWHFHGGWPMELLLLYPDGSGETRRFGNNFSAGESPQLLVSAGTWMGASPIGPNDEVYTFAGNTLSPGFEYDDYIPGTREELVTGYPDFADRIVALTRVEED</sequence>
<dbReference type="InterPro" id="IPR011051">
    <property type="entry name" value="RmlC_Cupin_sf"/>
</dbReference>
<feature type="domain" description="DUF985" evidence="1">
    <location>
        <begin position="9"/>
        <end position="148"/>
    </location>
</feature>
<proteinExistence type="predicted"/>
<dbReference type="InterPro" id="IPR039935">
    <property type="entry name" value="YML079W-like"/>
</dbReference>
<organism evidence="2">
    <name type="scientific">marine metagenome</name>
    <dbReference type="NCBI Taxonomy" id="408172"/>
    <lineage>
        <taxon>unclassified sequences</taxon>
        <taxon>metagenomes</taxon>
        <taxon>ecological metagenomes</taxon>
    </lineage>
</organism>
<dbReference type="AlphaFoldDB" id="A0A382Y4P2"/>